<dbReference type="SUPFAM" id="SSF52540">
    <property type="entry name" value="P-loop containing nucleoside triphosphate hydrolases"/>
    <property type="match status" value="1"/>
</dbReference>
<dbReference type="SUPFAM" id="SSF82171">
    <property type="entry name" value="DPP6 N-terminal domain-like"/>
    <property type="match status" value="1"/>
</dbReference>
<evidence type="ECO:0000313" key="3">
    <source>
        <dbReference type="Proteomes" id="UP000076969"/>
    </source>
</evidence>
<dbReference type="RefSeq" id="WP_068667116.1">
    <property type="nucleotide sequence ID" value="NZ_CP015520.1"/>
</dbReference>
<dbReference type="EMBL" id="CP015520">
    <property type="protein sequence ID" value="ANF23449.1"/>
    <property type="molecule type" value="Genomic_DNA"/>
</dbReference>
<dbReference type="PANTHER" id="PTHR37291">
    <property type="entry name" value="5-METHYLCYTOSINE-SPECIFIC RESTRICTION ENZYME B"/>
    <property type="match status" value="1"/>
</dbReference>
<dbReference type="InterPro" id="IPR027417">
    <property type="entry name" value="P-loop_NTPase"/>
</dbReference>
<accession>A0A172WJC1</accession>
<dbReference type="Gene3D" id="3.40.50.300">
    <property type="entry name" value="P-loop containing nucleotide triphosphate hydrolases"/>
    <property type="match status" value="1"/>
</dbReference>
<gene>
    <name evidence="2" type="ORF">A7C91_09990</name>
</gene>
<dbReference type="OrthoDB" id="9837at2157"/>
<dbReference type="GO" id="GO:0016887">
    <property type="term" value="F:ATP hydrolysis activity"/>
    <property type="evidence" value="ECO:0007669"/>
    <property type="project" value="InterPro"/>
</dbReference>
<dbReference type="GO" id="GO:0004519">
    <property type="term" value="F:endonuclease activity"/>
    <property type="evidence" value="ECO:0007669"/>
    <property type="project" value="UniProtKB-KW"/>
</dbReference>
<dbReference type="AlphaFoldDB" id="A0A172WJC1"/>
<dbReference type="Pfam" id="PF07728">
    <property type="entry name" value="AAA_5"/>
    <property type="match status" value="1"/>
</dbReference>
<keyword evidence="2" id="KW-0540">Nuclease</keyword>
<organism evidence="2 3">
    <name type="scientific">Thermococcus piezophilus</name>
    <dbReference type="NCBI Taxonomy" id="1712654"/>
    <lineage>
        <taxon>Archaea</taxon>
        <taxon>Methanobacteriati</taxon>
        <taxon>Methanobacteriota</taxon>
        <taxon>Thermococci</taxon>
        <taxon>Thermococcales</taxon>
        <taxon>Thermococcaceae</taxon>
        <taxon>Thermococcus</taxon>
    </lineage>
</organism>
<keyword evidence="2" id="KW-0255">Endonuclease</keyword>
<dbReference type="PANTHER" id="PTHR37291:SF1">
    <property type="entry name" value="TYPE IV METHYL-DIRECTED RESTRICTION ENZYME ECOKMCRB SUBUNIT"/>
    <property type="match status" value="1"/>
</dbReference>
<dbReference type="InterPro" id="IPR011704">
    <property type="entry name" value="ATPase_dyneun-rel_AAA"/>
</dbReference>
<keyword evidence="2" id="KW-0378">Hydrolase</keyword>
<dbReference type="InterPro" id="IPR052934">
    <property type="entry name" value="Methyl-DNA_Rec/Restrict_Enz"/>
</dbReference>
<dbReference type="InterPro" id="IPR003593">
    <property type="entry name" value="AAA+_ATPase"/>
</dbReference>
<name>A0A172WJC1_9EURY</name>
<dbReference type="SMART" id="SM00382">
    <property type="entry name" value="AAA"/>
    <property type="match status" value="1"/>
</dbReference>
<dbReference type="GO" id="GO:0005524">
    <property type="term" value="F:ATP binding"/>
    <property type="evidence" value="ECO:0007669"/>
    <property type="project" value="InterPro"/>
</dbReference>
<reference evidence="3" key="1">
    <citation type="journal article" date="2016" name="Syst. Appl. Microbiol.">
        <title>Thermococcus piezophilus sp. nov., a novel hyperthermophilic and piezophilic archaeon with a broad pressure range for growth, isolated from a deepest hydrothermal vent at the Mid-Cayman Rise.</title>
        <authorList>
            <person name="Dalmasso C."/>
            <person name="Oger P."/>
            <person name="Selva G."/>
            <person name="Courtine D."/>
            <person name="L'Haridon S."/>
            <person name="Garlaschelli A."/>
            <person name="Roussel E."/>
            <person name="Miyazaki J."/>
            <person name="Reveillaud J."/>
            <person name="Jebbar M."/>
            <person name="Takai K."/>
            <person name="Maignien L."/>
            <person name="Alain K."/>
        </authorList>
    </citation>
    <scope>NUCLEOTIDE SEQUENCE [LARGE SCALE GENOMIC DNA]</scope>
    <source>
        <strain evidence="3">CDGS</strain>
    </source>
</reference>
<evidence type="ECO:0000259" key="1">
    <source>
        <dbReference type="SMART" id="SM00382"/>
    </source>
</evidence>
<dbReference type="GeneID" id="28496526"/>
<protein>
    <submittedName>
        <fullName evidence="2">Restriction endonuclease</fullName>
    </submittedName>
</protein>
<proteinExistence type="predicted"/>
<dbReference type="REBASE" id="153340">
    <property type="entry name" value="TspCDG5McrBCP"/>
</dbReference>
<dbReference type="KEGG" id="tpie:A7C91_09990"/>
<dbReference type="Proteomes" id="UP000076969">
    <property type="component" value="Chromosome"/>
</dbReference>
<feature type="domain" description="AAA+ ATPase" evidence="1">
    <location>
        <begin position="407"/>
        <end position="605"/>
    </location>
</feature>
<sequence>MIRPVPMKSSMYSINRFLDSEYGDFGFVVEDLKLFPSGRYLAVLVRLDDDSRFIHAFETGGRLLEGWEKGIPVPCADEVVMFPGKRELAVFTKCYTGEVKIYPIQSDNPESDALSVTFTRLPLYVNFTSLGRLVVFCDYKVEYFAPAEIEVIKIPTPSNGFAYLHSVKDTKDSLYLLYTFRENQKPRLELGMVPLPMFPYYSSLEFWDGVETLSKSSIVPRGGRHVGDIWLENGSFIAALGTKGGNEIYLMSAAGTKVALLPGELVFLSFTSRGLFVITGIYGGNLKAWLVPFDVINTTKKIKVEDFRGDAVLGRYVPGVVDPKFAGISMDGRVLYLGRSGGKSSGGTFYYFLRRDVDYLYRLEVSETPNRESESRVGVSELGPVGNKKGETAEKTGGTFLEPLLQRFKQVIIYGPPGTGKTYLALKTAKNAEFVTFHQSYSYEDFVEGFRPVEKDGNVVYRVFDGVFKRLAVRAIYDSLPEEFREHKNNAGYEDMKLAVQKFLEKRRKGKKTAIKPQREFYMVIDEINRGNISRILGELITLLDPDKRLGAPNETIVTLPYSGELFALPPNLYIVATMNSADRSIAMLDIALRRRFAFVELSPDPEKLRGINVDGIDLEHLIMRINSIIEQEKGKDYTIGHGYFLDVPSADDPRQALYLVFYHKVLPLFQEYFYGNWEHLRSLYPGFEFIDERGRIIRMNLDEFMDALRRLGGSE</sequence>
<evidence type="ECO:0000313" key="2">
    <source>
        <dbReference type="EMBL" id="ANF23449.1"/>
    </source>
</evidence>
<dbReference type="STRING" id="1712654.A7C91_09990"/>
<keyword evidence="3" id="KW-1185">Reference proteome</keyword>